<keyword evidence="2" id="KW-0238">DNA-binding</keyword>
<sequence length="100" mass="11182">MISMNQIPKENVLAASEGLKAVAHEIRLTVLCHLLQGPMTVSELLKTTGTEQTNLSKHLSKMRLLGLVETEKQGNFVQYRIANPHWGEVINALKKIYCPD</sequence>
<dbReference type="NCBIfam" id="NF033788">
    <property type="entry name" value="HTH_metalloreg"/>
    <property type="match status" value="1"/>
</dbReference>
<dbReference type="GO" id="GO:0003677">
    <property type="term" value="F:DNA binding"/>
    <property type="evidence" value="ECO:0007669"/>
    <property type="project" value="UniProtKB-KW"/>
</dbReference>
<dbReference type="PANTHER" id="PTHR43132">
    <property type="entry name" value="ARSENICAL RESISTANCE OPERON REPRESSOR ARSR-RELATED"/>
    <property type="match status" value="1"/>
</dbReference>
<evidence type="ECO:0000256" key="3">
    <source>
        <dbReference type="ARBA" id="ARBA00023163"/>
    </source>
</evidence>
<dbReference type="GO" id="GO:0003700">
    <property type="term" value="F:DNA-binding transcription factor activity"/>
    <property type="evidence" value="ECO:0007669"/>
    <property type="project" value="InterPro"/>
</dbReference>
<dbReference type="PROSITE" id="PS50987">
    <property type="entry name" value="HTH_ARSR_2"/>
    <property type="match status" value="1"/>
</dbReference>
<dbReference type="CDD" id="cd00090">
    <property type="entry name" value="HTH_ARSR"/>
    <property type="match status" value="1"/>
</dbReference>
<name>A0A3B0ZGH7_9ZZZZ</name>
<organism evidence="5">
    <name type="scientific">hydrothermal vent metagenome</name>
    <dbReference type="NCBI Taxonomy" id="652676"/>
    <lineage>
        <taxon>unclassified sequences</taxon>
        <taxon>metagenomes</taxon>
        <taxon>ecological metagenomes</taxon>
    </lineage>
</organism>
<dbReference type="SUPFAM" id="SSF46785">
    <property type="entry name" value="Winged helix' DNA-binding domain"/>
    <property type="match status" value="1"/>
</dbReference>
<evidence type="ECO:0000256" key="2">
    <source>
        <dbReference type="ARBA" id="ARBA00023125"/>
    </source>
</evidence>
<dbReference type="InterPro" id="IPR001845">
    <property type="entry name" value="HTH_ArsR_DNA-bd_dom"/>
</dbReference>
<dbReference type="InterPro" id="IPR036390">
    <property type="entry name" value="WH_DNA-bd_sf"/>
</dbReference>
<dbReference type="SMART" id="SM00418">
    <property type="entry name" value="HTH_ARSR"/>
    <property type="match status" value="1"/>
</dbReference>
<dbReference type="PRINTS" id="PR00778">
    <property type="entry name" value="HTHARSR"/>
</dbReference>
<dbReference type="InterPro" id="IPR036388">
    <property type="entry name" value="WH-like_DNA-bd_sf"/>
</dbReference>
<gene>
    <name evidence="5" type="ORF">MNBD_GAMMA16-270</name>
</gene>
<accession>A0A3B0ZGH7</accession>
<keyword evidence="1" id="KW-0805">Transcription regulation</keyword>
<dbReference type="InterPro" id="IPR051011">
    <property type="entry name" value="Metal_resp_trans_reg"/>
</dbReference>
<dbReference type="InterPro" id="IPR011991">
    <property type="entry name" value="ArsR-like_HTH"/>
</dbReference>
<dbReference type="AlphaFoldDB" id="A0A3B0ZGH7"/>
<dbReference type="EMBL" id="UOFO01000119">
    <property type="protein sequence ID" value="VAW87333.1"/>
    <property type="molecule type" value="Genomic_DNA"/>
</dbReference>
<proteinExistence type="predicted"/>
<keyword evidence="3" id="KW-0804">Transcription</keyword>
<evidence type="ECO:0000313" key="5">
    <source>
        <dbReference type="EMBL" id="VAW87333.1"/>
    </source>
</evidence>
<dbReference type="Pfam" id="PF01022">
    <property type="entry name" value="HTH_5"/>
    <property type="match status" value="1"/>
</dbReference>
<evidence type="ECO:0000259" key="4">
    <source>
        <dbReference type="PROSITE" id="PS50987"/>
    </source>
</evidence>
<dbReference type="PANTHER" id="PTHR43132:SF2">
    <property type="entry name" value="ARSENICAL RESISTANCE OPERON REPRESSOR ARSR-RELATED"/>
    <property type="match status" value="1"/>
</dbReference>
<evidence type="ECO:0000256" key="1">
    <source>
        <dbReference type="ARBA" id="ARBA00023015"/>
    </source>
</evidence>
<reference evidence="5" key="1">
    <citation type="submission" date="2018-06" db="EMBL/GenBank/DDBJ databases">
        <authorList>
            <person name="Zhirakovskaya E."/>
        </authorList>
    </citation>
    <scope>NUCLEOTIDE SEQUENCE</scope>
</reference>
<protein>
    <recommendedName>
        <fullName evidence="4">HTH arsR-type domain-containing protein</fullName>
    </recommendedName>
</protein>
<dbReference type="Gene3D" id="1.10.10.10">
    <property type="entry name" value="Winged helix-like DNA-binding domain superfamily/Winged helix DNA-binding domain"/>
    <property type="match status" value="1"/>
</dbReference>
<feature type="domain" description="HTH arsR-type" evidence="4">
    <location>
        <begin position="7"/>
        <end position="100"/>
    </location>
</feature>